<evidence type="ECO:0000256" key="3">
    <source>
        <dbReference type="ARBA" id="ARBA00022737"/>
    </source>
</evidence>
<feature type="domain" description="C2H2-type" evidence="14">
    <location>
        <begin position="457"/>
        <end position="484"/>
    </location>
</feature>
<comment type="subcellular location">
    <subcellularLocation>
        <location evidence="1">Nucleus</location>
    </subcellularLocation>
</comment>
<keyword evidence="7" id="KW-0238">DNA-binding</keyword>
<evidence type="ECO:0000256" key="7">
    <source>
        <dbReference type="ARBA" id="ARBA00023125"/>
    </source>
</evidence>
<dbReference type="GO" id="GO:0000978">
    <property type="term" value="F:RNA polymerase II cis-regulatory region sequence-specific DNA binding"/>
    <property type="evidence" value="ECO:0007669"/>
    <property type="project" value="TreeGrafter"/>
</dbReference>
<feature type="domain" description="C2H2-type" evidence="14">
    <location>
        <begin position="485"/>
        <end position="512"/>
    </location>
</feature>
<evidence type="ECO:0000259" key="14">
    <source>
        <dbReference type="PROSITE" id="PS50157"/>
    </source>
</evidence>
<sequence>MPDYSETMCRVCLQDYREDFESVYVDHETKSELSPTGLLYEELFQLTIHNNSNHPQLLCNYCSLQMKLFHKFKTKALESHAKFTQTENKESVMVITYSYEQKANELDEKDIKIKSEYDSVDIEESEVDTSVDVIPFDVKGLYENEEEDPEEREIESEFEDVQYLDDIESGDPTRLEIGAAHESVDDEYKKSELRISTGAYPCKNCDMAFTKKSELIKHRSEQHKRTKFLCTLCPKKFFLEELLDVHMRTHYGLAAYECAQCNKSFKHKALYAVHLQGHRNERNLQCHLCGKRFLTKADLKIHIRVHNDERPYECNMCGKRFRVHSHMAYHRFSHFGKKFECPVCRRKYTSPGTLKTHIQCVHEKTMRYECSICNKFFTRKYYLNVISCASFKAAQHKRKRFTCTLCPKKFLSEEQLQVHLNVHQGLPAYQCDLCAKSFNQKVHYVNHINNHWNIRDVQCHLCGKGFLTKSDLKIHLRMHTDERRYQCDICDKKFRAHTHMKNHRYTHFGKTIQCEYCQQMYTSPATLKIHIQSVHQNLFPFSCTVCTKRFKRRHHLSAHMKVHNQKKENNGEYLES</sequence>
<evidence type="ECO:0000256" key="10">
    <source>
        <dbReference type="ARBA" id="ARBA00068876"/>
    </source>
</evidence>
<gene>
    <name evidence="16" type="ORF">HERILL_LOCUS2486</name>
</gene>
<dbReference type="Proteomes" id="UP000594454">
    <property type="component" value="Chromosome 1"/>
</dbReference>
<protein>
    <recommendedName>
        <fullName evidence="10">Zinc finger protein 865</fullName>
    </recommendedName>
</protein>
<evidence type="ECO:0000259" key="15">
    <source>
        <dbReference type="PROSITE" id="PS51915"/>
    </source>
</evidence>
<dbReference type="SMART" id="SM00355">
    <property type="entry name" value="ZnF_C2H2"/>
    <property type="match status" value="12"/>
</dbReference>
<dbReference type="Gene3D" id="3.40.1800.20">
    <property type="match status" value="1"/>
</dbReference>
<dbReference type="InterPro" id="IPR050752">
    <property type="entry name" value="C2H2-ZF_domain"/>
</dbReference>
<dbReference type="GO" id="GO:0005634">
    <property type="term" value="C:nucleus"/>
    <property type="evidence" value="ECO:0007669"/>
    <property type="project" value="UniProtKB-SubCell"/>
</dbReference>
<dbReference type="PROSITE" id="PS50157">
    <property type="entry name" value="ZINC_FINGER_C2H2_2"/>
    <property type="match status" value="12"/>
</dbReference>
<dbReference type="FunFam" id="3.30.160.60:FF:000145">
    <property type="entry name" value="Zinc finger protein 574"/>
    <property type="match status" value="1"/>
</dbReference>
<feature type="domain" description="C2H2-type" evidence="14">
    <location>
        <begin position="284"/>
        <end position="311"/>
    </location>
</feature>
<dbReference type="OrthoDB" id="427030at2759"/>
<dbReference type="PANTHER" id="PTHR24384">
    <property type="entry name" value="FINGER PUTATIVE TRANSCRIPTION FACTOR FAMILY-RELATED"/>
    <property type="match status" value="1"/>
</dbReference>
<keyword evidence="17" id="KW-1185">Reference proteome</keyword>
<keyword evidence="8" id="KW-0804">Transcription</keyword>
<dbReference type="SUPFAM" id="SSF57716">
    <property type="entry name" value="Glucocorticoid receptor-like (DNA-binding domain)"/>
    <property type="match status" value="1"/>
</dbReference>
<evidence type="ECO:0000256" key="6">
    <source>
        <dbReference type="ARBA" id="ARBA00023015"/>
    </source>
</evidence>
<dbReference type="AlphaFoldDB" id="A0A7R8UEE8"/>
<dbReference type="EMBL" id="LR899009">
    <property type="protein sequence ID" value="CAD7079265.1"/>
    <property type="molecule type" value="Genomic_DNA"/>
</dbReference>
<keyword evidence="4 11" id="KW-0863">Zinc-finger</keyword>
<reference evidence="16 17" key="1">
    <citation type="submission" date="2020-11" db="EMBL/GenBank/DDBJ databases">
        <authorList>
            <person name="Wallbank WR R."/>
            <person name="Pardo Diaz C."/>
            <person name="Kozak K."/>
            <person name="Martin S."/>
            <person name="Jiggins C."/>
            <person name="Moest M."/>
            <person name="Warren A I."/>
            <person name="Generalovic N T."/>
            <person name="Byers J.R.P. K."/>
            <person name="Montejo-Kovacevich G."/>
            <person name="Yen C E."/>
        </authorList>
    </citation>
    <scope>NUCLEOTIDE SEQUENCE [LARGE SCALE GENOMIC DNA]</scope>
</reference>
<feature type="domain" description="C2H2-type" evidence="14">
    <location>
        <begin position="200"/>
        <end position="228"/>
    </location>
</feature>
<feature type="binding site" evidence="12">
    <location>
        <position position="62"/>
    </location>
    <ligand>
        <name>Zn(2+)</name>
        <dbReference type="ChEBI" id="CHEBI:29105"/>
    </ligand>
</feature>
<dbReference type="FunFam" id="3.30.160.60:FF:000446">
    <property type="entry name" value="Zinc finger protein"/>
    <property type="match status" value="2"/>
</dbReference>
<evidence type="ECO:0000313" key="16">
    <source>
        <dbReference type="EMBL" id="CAD7079265.1"/>
    </source>
</evidence>
<evidence type="ECO:0000256" key="12">
    <source>
        <dbReference type="PROSITE-ProRule" id="PRU01263"/>
    </source>
</evidence>
<dbReference type="PANTHER" id="PTHR24384:SF189">
    <property type="entry name" value="C2H2-TYPE DOMAIN-CONTAINING PROTEIN-RELATED"/>
    <property type="match status" value="1"/>
</dbReference>
<name>A0A7R8UEE8_HERIL</name>
<feature type="domain" description="C2H2-type" evidence="14">
    <location>
        <begin position="512"/>
        <end position="540"/>
    </location>
</feature>
<dbReference type="Gene3D" id="3.30.160.60">
    <property type="entry name" value="Classic Zinc Finger"/>
    <property type="match status" value="10"/>
</dbReference>
<evidence type="ECO:0000256" key="11">
    <source>
        <dbReference type="PROSITE-ProRule" id="PRU00042"/>
    </source>
</evidence>
<evidence type="ECO:0000256" key="4">
    <source>
        <dbReference type="ARBA" id="ARBA00022771"/>
    </source>
</evidence>
<evidence type="ECO:0000256" key="2">
    <source>
        <dbReference type="ARBA" id="ARBA00022723"/>
    </source>
</evidence>
<dbReference type="PROSITE" id="PS51915">
    <property type="entry name" value="ZAD"/>
    <property type="match status" value="1"/>
</dbReference>
<evidence type="ECO:0000256" key="13">
    <source>
        <dbReference type="SAM" id="MobiDB-lite"/>
    </source>
</evidence>
<dbReference type="GO" id="GO:0008270">
    <property type="term" value="F:zinc ion binding"/>
    <property type="evidence" value="ECO:0007669"/>
    <property type="project" value="UniProtKB-UniRule"/>
</dbReference>
<dbReference type="Pfam" id="PF07776">
    <property type="entry name" value="zf-AD"/>
    <property type="match status" value="1"/>
</dbReference>
<feature type="domain" description="C2H2-type" evidence="14">
    <location>
        <begin position="401"/>
        <end position="428"/>
    </location>
</feature>
<keyword evidence="9" id="KW-0539">Nucleus</keyword>
<dbReference type="FunFam" id="3.30.160.60:FF:000100">
    <property type="entry name" value="Zinc finger 45-like"/>
    <property type="match status" value="1"/>
</dbReference>
<evidence type="ECO:0000256" key="9">
    <source>
        <dbReference type="ARBA" id="ARBA00023242"/>
    </source>
</evidence>
<feature type="binding site" evidence="12">
    <location>
        <position position="12"/>
    </location>
    <ligand>
        <name>Zn(2+)</name>
        <dbReference type="ChEBI" id="CHEBI:29105"/>
    </ligand>
</feature>
<feature type="region of interest" description="Disordered" evidence="13">
    <location>
        <begin position="557"/>
        <end position="576"/>
    </location>
</feature>
<proteinExistence type="predicted"/>
<feature type="domain" description="C2H2-type" evidence="14">
    <location>
        <begin position="228"/>
        <end position="255"/>
    </location>
</feature>
<feature type="binding site" evidence="12">
    <location>
        <position position="9"/>
    </location>
    <ligand>
        <name>Zn(2+)</name>
        <dbReference type="ChEBI" id="CHEBI:29105"/>
    </ligand>
</feature>
<feature type="domain" description="ZAD" evidence="15">
    <location>
        <begin position="7"/>
        <end position="86"/>
    </location>
</feature>
<feature type="domain" description="C2H2-type" evidence="14">
    <location>
        <begin position="541"/>
        <end position="568"/>
    </location>
</feature>
<feature type="domain" description="C2H2-type" evidence="14">
    <location>
        <begin position="429"/>
        <end position="456"/>
    </location>
</feature>
<dbReference type="InterPro" id="IPR012934">
    <property type="entry name" value="Znf_AD"/>
</dbReference>
<accession>A0A7R8UEE8</accession>
<feature type="binding site" evidence="12">
    <location>
        <position position="59"/>
    </location>
    <ligand>
        <name>Zn(2+)</name>
        <dbReference type="ChEBI" id="CHEBI:29105"/>
    </ligand>
</feature>
<keyword evidence="3" id="KW-0677">Repeat</keyword>
<dbReference type="InParanoid" id="A0A7R8UEE8"/>
<keyword evidence="2 12" id="KW-0479">Metal-binding</keyword>
<evidence type="ECO:0000313" key="17">
    <source>
        <dbReference type="Proteomes" id="UP000594454"/>
    </source>
</evidence>
<evidence type="ECO:0000256" key="8">
    <source>
        <dbReference type="ARBA" id="ARBA00023163"/>
    </source>
</evidence>
<evidence type="ECO:0000256" key="5">
    <source>
        <dbReference type="ARBA" id="ARBA00022833"/>
    </source>
</evidence>
<evidence type="ECO:0000256" key="1">
    <source>
        <dbReference type="ARBA" id="ARBA00004123"/>
    </source>
</evidence>
<keyword evidence="6" id="KW-0805">Transcription regulation</keyword>
<dbReference type="PROSITE" id="PS00028">
    <property type="entry name" value="ZINC_FINGER_C2H2_1"/>
    <property type="match status" value="12"/>
</dbReference>
<feature type="domain" description="C2H2-type" evidence="14">
    <location>
        <begin position="256"/>
        <end position="283"/>
    </location>
</feature>
<feature type="domain" description="C2H2-type" evidence="14">
    <location>
        <begin position="312"/>
        <end position="339"/>
    </location>
</feature>
<dbReference type="Pfam" id="PF00096">
    <property type="entry name" value="zf-C2H2"/>
    <property type="match status" value="8"/>
</dbReference>
<dbReference type="GO" id="GO:0000981">
    <property type="term" value="F:DNA-binding transcription factor activity, RNA polymerase II-specific"/>
    <property type="evidence" value="ECO:0007669"/>
    <property type="project" value="TreeGrafter"/>
</dbReference>
<dbReference type="SMART" id="SM00868">
    <property type="entry name" value="zf-AD"/>
    <property type="match status" value="1"/>
</dbReference>
<organism evidence="16 17">
    <name type="scientific">Hermetia illucens</name>
    <name type="common">Black soldier fly</name>
    <dbReference type="NCBI Taxonomy" id="343691"/>
    <lineage>
        <taxon>Eukaryota</taxon>
        <taxon>Metazoa</taxon>
        <taxon>Ecdysozoa</taxon>
        <taxon>Arthropoda</taxon>
        <taxon>Hexapoda</taxon>
        <taxon>Insecta</taxon>
        <taxon>Pterygota</taxon>
        <taxon>Neoptera</taxon>
        <taxon>Endopterygota</taxon>
        <taxon>Diptera</taxon>
        <taxon>Brachycera</taxon>
        <taxon>Stratiomyomorpha</taxon>
        <taxon>Stratiomyidae</taxon>
        <taxon>Hermetiinae</taxon>
        <taxon>Hermetia</taxon>
    </lineage>
</organism>
<dbReference type="Pfam" id="PF12874">
    <property type="entry name" value="zf-met"/>
    <property type="match status" value="1"/>
</dbReference>
<dbReference type="InterPro" id="IPR013087">
    <property type="entry name" value="Znf_C2H2_type"/>
</dbReference>
<keyword evidence="5 12" id="KW-0862">Zinc</keyword>
<feature type="domain" description="C2H2-type" evidence="14">
    <location>
        <begin position="339"/>
        <end position="367"/>
    </location>
</feature>
<dbReference type="InterPro" id="IPR036236">
    <property type="entry name" value="Znf_C2H2_sf"/>
</dbReference>
<dbReference type="SUPFAM" id="SSF57667">
    <property type="entry name" value="beta-beta-alpha zinc fingers"/>
    <property type="match status" value="8"/>
</dbReference>